<accession>A0A1D6ND59</accession>
<dbReference type="AlphaFoldDB" id="A0A1D6ND59"/>
<protein>
    <submittedName>
        <fullName evidence="1">UDP-glycosyltransferase 88A1</fullName>
    </submittedName>
</protein>
<dbReference type="EMBL" id="CM007649">
    <property type="protein sequence ID" value="ONM38424.1"/>
    <property type="molecule type" value="Genomic_DNA"/>
</dbReference>
<keyword evidence="1" id="KW-0808">Transferase</keyword>
<dbReference type="GO" id="GO:0016740">
    <property type="term" value="F:transferase activity"/>
    <property type="evidence" value="ECO:0007669"/>
    <property type="project" value="UniProtKB-KW"/>
</dbReference>
<reference evidence="1" key="1">
    <citation type="submission" date="2015-12" db="EMBL/GenBank/DDBJ databases">
        <title>Update maize B73 reference genome by single molecule sequencing technologies.</title>
        <authorList>
            <consortium name="Maize Genome Sequencing Project"/>
            <person name="Ware D."/>
        </authorList>
    </citation>
    <scope>NUCLEOTIDE SEQUENCE [LARGE SCALE GENOMIC DNA]</scope>
    <source>
        <tissue evidence="1">Seedling</tissue>
    </source>
</reference>
<name>A0A1D6ND59_MAIZE</name>
<gene>
    <name evidence="1" type="ORF">ZEAMMB73_Zm00001d043544</name>
</gene>
<evidence type="ECO:0000313" key="1">
    <source>
        <dbReference type="EMBL" id="ONM38424.1"/>
    </source>
</evidence>
<proteinExistence type="predicted"/>
<sequence>MFSIESTMTRLGKASPMSLASYYNMMNVHTDQFRILLKLICSIFNKDKSTSPHHSCSSCSFAACYCLRLIKPYLSSPLCQVLHFEIQQLYDYTQNA</sequence>
<organism evidence="1">
    <name type="scientific">Zea mays</name>
    <name type="common">Maize</name>
    <dbReference type="NCBI Taxonomy" id="4577"/>
    <lineage>
        <taxon>Eukaryota</taxon>
        <taxon>Viridiplantae</taxon>
        <taxon>Streptophyta</taxon>
        <taxon>Embryophyta</taxon>
        <taxon>Tracheophyta</taxon>
        <taxon>Spermatophyta</taxon>
        <taxon>Magnoliopsida</taxon>
        <taxon>Liliopsida</taxon>
        <taxon>Poales</taxon>
        <taxon>Poaceae</taxon>
        <taxon>PACMAD clade</taxon>
        <taxon>Panicoideae</taxon>
        <taxon>Andropogonodae</taxon>
        <taxon>Andropogoneae</taxon>
        <taxon>Tripsacinae</taxon>
        <taxon>Zea</taxon>
    </lineage>
</organism>